<dbReference type="EMBL" id="JX536274">
    <property type="protein sequence ID" value="AFX83920.1"/>
    <property type="molecule type" value="Genomic_DNA"/>
</dbReference>
<protein>
    <submittedName>
        <fullName evidence="1">Uncharacterized protein</fullName>
    </submittedName>
</protein>
<organism evidence="1">
    <name type="scientific">uncultured Mediterranean phage MEDS5 group</name>
    <dbReference type="NCBI Taxonomy" id="1262075"/>
    <lineage>
        <taxon>Viruses</taxon>
        <taxon>Duplodnaviria</taxon>
        <taxon>Heunggongvirae</taxon>
        <taxon>Uroviricota</taxon>
        <taxon>Caudoviricetes</taxon>
        <taxon>environmental samples</taxon>
    </lineage>
</organism>
<proteinExistence type="predicted"/>
<name>K7XZA1_9CAUD</name>
<accession>K7XZA1</accession>
<gene>
    <name evidence="1" type="ORF">MedDCM-OCT-S15-C5-cds23</name>
</gene>
<sequence>MQKPDPMMSASYGATDTEAQNNRVKWMEMLYLHEGRDKPDHPQRGLYTGLFKKHHLWLPGSDED</sequence>
<evidence type="ECO:0000313" key="1">
    <source>
        <dbReference type="EMBL" id="AFX83920.1"/>
    </source>
</evidence>
<reference evidence="1" key="1">
    <citation type="journal article" date="2013" name="Appl. Environ. Microbiol.">
        <title>Reconstruction of novel cyanobacterial siphovirus genomes from mediterranean metagenomic fosmids.</title>
        <authorList>
            <person name="Mizuno C.M."/>
            <person name="Rodriguez-Valera F."/>
            <person name="Garcia-Heredia I."/>
            <person name="Martin-Cuadrado A.B."/>
            <person name="Ghai R."/>
        </authorList>
    </citation>
    <scope>NUCLEOTIDE SEQUENCE</scope>
</reference>